<evidence type="ECO:0000256" key="1">
    <source>
        <dbReference type="SAM" id="MobiDB-lite"/>
    </source>
</evidence>
<dbReference type="AlphaFoldDB" id="A0A7R9LIK8"/>
<reference evidence="3" key="1">
    <citation type="submission" date="2020-11" db="EMBL/GenBank/DDBJ databases">
        <authorList>
            <person name="Tran Van P."/>
        </authorList>
    </citation>
    <scope>NUCLEOTIDE SEQUENCE</scope>
</reference>
<dbReference type="Proteomes" id="UP000759131">
    <property type="component" value="Unassembled WGS sequence"/>
</dbReference>
<keyword evidence="2" id="KW-1133">Transmembrane helix</keyword>
<evidence type="ECO:0000313" key="3">
    <source>
        <dbReference type="EMBL" id="CAD7642330.1"/>
    </source>
</evidence>
<keyword evidence="2" id="KW-0812">Transmembrane</keyword>
<dbReference type="EMBL" id="OC881530">
    <property type="protein sequence ID" value="CAD7642330.1"/>
    <property type="molecule type" value="Genomic_DNA"/>
</dbReference>
<sequence>MRLLINTVMSGRATKSGSNSSTGSRRRRRNEGLFALGVGGTVCVALVVTVIVCRYVYTGKGVLQK</sequence>
<feature type="transmembrane region" description="Helical" evidence="2">
    <location>
        <begin position="33"/>
        <end position="57"/>
    </location>
</feature>
<protein>
    <submittedName>
        <fullName evidence="3">Uncharacterized protein</fullName>
    </submittedName>
</protein>
<organism evidence="3">
    <name type="scientific">Medioppia subpectinata</name>
    <dbReference type="NCBI Taxonomy" id="1979941"/>
    <lineage>
        <taxon>Eukaryota</taxon>
        <taxon>Metazoa</taxon>
        <taxon>Ecdysozoa</taxon>
        <taxon>Arthropoda</taxon>
        <taxon>Chelicerata</taxon>
        <taxon>Arachnida</taxon>
        <taxon>Acari</taxon>
        <taxon>Acariformes</taxon>
        <taxon>Sarcoptiformes</taxon>
        <taxon>Oribatida</taxon>
        <taxon>Brachypylina</taxon>
        <taxon>Oppioidea</taxon>
        <taxon>Oppiidae</taxon>
        <taxon>Medioppia</taxon>
    </lineage>
</organism>
<proteinExistence type="predicted"/>
<feature type="region of interest" description="Disordered" evidence="1">
    <location>
        <begin position="1"/>
        <end position="27"/>
    </location>
</feature>
<accession>A0A7R9LIK8</accession>
<keyword evidence="2" id="KW-0472">Membrane</keyword>
<gene>
    <name evidence="3" type="ORF">OSB1V03_LOCUS19087</name>
</gene>
<evidence type="ECO:0000256" key="2">
    <source>
        <dbReference type="SAM" id="Phobius"/>
    </source>
</evidence>
<keyword evidence="4" id="KW-1185">Reference proteome</keyword>
<name>A0A7R9LIK8_9ACAR</name>
<dbReference type="EMBL" id="CAJPIZ010026955">
    <property type="protein sequence ID" value="CAG2119138.1"/>
    <property type="molecule type" value="Genomic_DNA"/>
</dbReference>
<evidence type="ECO:0000313" key="4">
    <source>
        <dbReference type="Proteomes" id="UP000759131"/>
    </source>
</evidence>